<dbReference type="EMBL" id="CP032626">
    <property type="protein sequence ID" value="AYF92135.1"/>
    <property type="molecule type" value="Genomic_DNA"/>
</dbReference>
<reference evidence="7 8" key="1">
    <citation type="submission" date="2018-09" db="EMBL/GenBank/DDBJ databases">
        <title>Genome sequencing of strain BHWM-4.</title>
        <authorList>
            <person name="Heo J."/>
            <person name="Kim S.-J."/>
            <person name="Kwon S.-W."/>
        </authorList>
    </citation>
    <scope>NUCLEOTIDE SEQUENCE [LARGE SCALE GENOMIC DNA]</scope>
    <source>
        <strain evidence="7 8">BHWM-4</strain>
    </source>
</reference>
<dbReference type="Pfam" id="PF05154">
    <property type="entry name" value="TM2"/>
    <property type="match status" value="1"/>
</dbReference>
<evidence type="ECO:0000256" key="5">
    <source>
        <dbReference type="SAM" id="Phobius"/>
    </source>
</evidence>
<dbReference type="OrthoDB" id="2004788at2"/>
<keyword evidence="4 5" id="KW-0472">Membrane</keyword>
<dbReference type="RefSeq" id="WP_120783909.1">
    <property type="nucleotide sequence ID" value="NZ_CP032626.1"/>
</dbReference>
<evidence type="ECO:0000259" key="6">
    <source>
        <dbReference type="Pfam" id="PF05154"/>
    </source>
</evidence>
<feature type="domain" description="TM2" evidence="6">
    <location>
        <begin position="38"/>
        <end position="84"/>
    </location>
</feature>
<proteinExistence type="predicted"/>
<evidence type="ECO:0000256" key="4">
    <source>
        <dbReference type="ARBA" id="ARBA00023136"/>
    </source>
</evidence>
<organism evidence="7 8">
    <name type="scientific">Apilactobacillus bombintestini</name>
    <dbReference type="NCBI Taxonomy" id="2419772"/>
    <lineage>
        <taxon>Bacteria</taxon>
        <taxon>Bacillati</taxon>
        <taxon>Bacillota</taxon>
        <taxon>Bacilli</taxon>
        <taxon>Lactobacillales</taxon>
        <taxon>Lactobacillaceae</taxon>
        <taxon>Apilactobacillus</taxon>
    </lineage>
</organism>
<protein>
    <submittedName>
        <fullName evidence="7">TM2 domain-containing protein</fullName>
    </submittedName>
</protein>
<keyword evidence="2 5" id="KW-0812">Transmembrane</keyword>
<feature type="transmembrane region" description="Helical" evidence="5">
    <location>
        <begin position="40"/>
        <end position="59"/>
    </location>
</feature>
<comment type="subcellular location">
    <subcellularLocation>
        <location evidence="1">Membrane</location>
        <topology evidence="1">Multi-pass membrane protein</topology>
    </subcellularLocation>
</comment>
<evidence type="ECO:0000256" key="2">
    <source>
        <dbReference type="ARBA" id="ARBA00022692"/>
    </source>
</evidence>
<dbReference type="KEGG" id="abom:D7I45_00845"/>
<accession>A0A387ASE3</accession>
<dbReference type="InterPro" id="IPR007829">
    <property type="entry name" value="TM2"/>
</dbReference>
<dbReference type="Proteomes" id="UP000272003">
    <property type="component" value="Chromosome"/>
</dbReference>
<name>A0A387ASE3_9LACO</name>
<evidence type="ECO:0000313" key="7">
    <source>
        <dbReference type="EMBL" id="AYF92135.1"/>
    </source>
</evidence>
<evidence type="ECO:0000256" key="3">
    <source>
        <dbReference type="ARBA" id="ARBA00022989"/>
    </source>
</evidence>
<dbReference type="AlphaFoldDB" id="A0A387ASE3"/>
<dbReference type="GO" id="GO:0016020">
    <property type="term" value="C:membrane"/>
    <property type="evidence" value="ECO:0007669"/>
    <property type="project" value="UniProtKB-SubCell"/>
</dbReference>
<evidence type="ECO:0000313" key="8">
    <source>
        <dbReference type="Proteomes" id="UP000272003"/>
    </source>
</evidence>
<keyword evidence="8" id="KW-1185">Reference proteome</keyword>
<sequence length="151" mass="17530">MQNLNVDQYEKETLEAFGKLSKNEQELVKQRANGEKADTVVTWLLWLFLGMWGAHRFYLKRNNAILMLVLTIIGYLTAILLVGFLILLITWVWWIVDAFHINQFLKQNRLDALHDSILFITNQTVDSINHGKNNSVDVDSDDITDFSHPQK</sequence>
<keyword evidence="3 5" id="KW-1133">Transmembrane helix</keyword>
<gene>
    <name evidence="7" type="ORF">D7I45_00845</name>
</gene>
<evidence type="ECO:0000256" key="1">
    <source>
        <dbReference type="ARBA" id="ARBA00004141"/>
    </source>
</evidence>
<feature type="transmembrane region" description="Helical" evidence="5">
    <location>
        <begin position="66"/>
        <end position="94"/>
    </location>
</feature>